<comment type="caution">
    <text evidence="1">The sequence shown here is derived from an EMBL/GenBank/DDBJ whole genome shotgun (WGS) entry which is preliminary data.</text>
</comment>
<protein>
    <submittedName>
        <fullName evidence="1">Uncharacterized protein</fullName>
    </submittedName>
</protein>
<keyword evidence="2" id="KW-1185">Reference proteome</keyword>
<name>A0A8H5I1Y5_9AGAR</name>
<reference evidence="1 2" key="1">
    <citation type="journal article" date="2020" name="ISME J.">
        <title>Uncovering the hidden diversity of litter-decomposition mechanisms in mushroom-forming fungi.</title>
        <authorList>
            <person name="Floudas D."/>
            <person name="Bentzer J."/>
            <person name="Ahren D."/>
            <person name="Johansson T."/>
            <person name="Persson P."/>
            <person name="Tunlid A."/>
        </authorList>
    </citation>
    <scope>NUCLEOTIDE SEQUENCE [LARGE SCALE GENOMIC DNA]</scope>
    <source>
        <strain evidence="1 2">CBS 406.79</strain>
    </source>
</reference>
<dbReference type="EMBL" id="JAACJN010000001">
    <property type="protein sequence ID" value="KAF5393749.1"/>
    <property type="molecule type" value="Genomic_DNA"/>
</dbReference>
<dbReference type="AlphaFoldDB" id="A0A8H5I1Y5"/>
<gene>
    <name evidence="1" type="ORF">D9757_000152</name>
</gene>
<evidence type="ECO:0000313" key="2">
    <source>
        <dbReference type="Proteomes" id="UP000518752"/>
    </source>
</evidence>
<proteinExistence type="predicted"/>
<organism evidence="1 2">
    <name type="scientific">Collybiopsis confluens</name>
    <dbReference type="NCBI Taxonomy" id="2823264"/>
    <lineage>
        <taxon>Eukaryota</taxon>
        <taxon>Fungi</taxon>
        <taxon>Dikarya</taxon>
        <taxon>Basidiomycota</taxon>
        <taxon>Agaricomycotina</taxon>
        <taxon>Agaricomycetes</taxon>
        <taxon>Agaricomycetidae</taxon>
        <taxon>Agaricales</taxon>
        <taxon>Marasmiineae</taxon>
        <taxon>Omphalotaceae</taxon>
        <taxon>Collybiopsis</taxon>
    </lineage>
</organism>
<sequence length="172" mass="19538">MSHKEFYIILHTIPYVHKVALVALSYMCPSEIEELNVAWSKLVHEEHVKHFTQSVLNNNCKIIFQKDGQSEWWKTTLIVFSPEICSTSLQMSCSSASDAKSYLPRSTAQAVLDLMPQYALISSGTEVDTIERQFPDKVMQSIPAYPPIEETSISSCLRTTLIHFSHSDPREC</sequence>
<evidence type="ECO:0000313" key="1">
    <source>
        <dbReference type="EMBL" id="KAF5393749.1"/>
    </source>
</evidence>
<dbReference type="Proteomes" id="UP000518752">
    <property type="component" value="Unassembled WGS sequence"/>
</dbReference>
<accession>A0A8H5I1Y5</accession>